<proteinExistence type="predicted"/>
<dbReference type="AlphaFoldDB" id="A0AAD5CI79"/>
<comment type="caution">
    <text evidence="1">The sequence shown here is derived from an EMBL/GenBank/DDBJ whole genome shotgun (WGS) entry which is preliminary data.</text>
</comment>
<reference evidence="1" key="1">
    <citation type="submission" date="2022-06" db="EMBL/GenBank/DDBJ databases">
        <title>Uncovering the hologenomic basis of an extraordinary plant invasion.</title>
        <authorList>
            <person name="Bieker V.C."/>
            <person name="Martin M.D."/>
            <person name="Gilbert T."/>
            <person name="Hodgins K."/>
            <person name="Battlay P."/>
            <person name="Petersen B."/>
            <person name="Wilson J."/>
        </authorList>
    </citation>
    <scope>NUCLEOTIDE SEQUENCE</scope>
    <source>
        <strain evidence="1">AA19_3_7</strain>
        <tissue evidence="1">Leaf</tissue>
    </source>
</reference>
<evidence type="ECO:0000313" key="2">
    <source>
        <dbReference type="Proteomes" id="UP001206925"/>
    </source>
</evidence>
<dbReference type="InterPro" id="IPR010765">
    <property type="entry name" value="DUF1350"/>
</dbReference>
<dbReference type="PANTHER" id="PTHR34127">
    <property type="entry name" value="OS04G0405600 PROTEIN"/>
    <property type="match status" value="1"/>
</dbReference>
<organism evidence="1 2">
    <name type="scientific">Ambrosia artemisiifolia</name>
    <name type="common">Common ragweed</name>
    <dbReference type="NCBI Taxonomy" id="4212"/>
    <lineage>
        <taxon>Eukaryota</taxon>
        <taxon>Viridiplantae</taxon>
        <taxon>Streptophyta</taxon>
        <taxon>Embryophyta</taxon>
        <taxon>Tracheophyta</taxon>
        <taxon>Spermatophyta</taxon>
        <taxon>Magnoliopsida</taxon>
        <taxon>eudicotyledons</taxon>
        <taxon>Gunneridae</taxon>
        <taxon>Pentapetalae</taxon>
        <taxon>asterids</taxon>
        <taxon>campanulids</taxon>
        <taxon>Asterales</taxon>
        <taxon>Asteraceae</taxon>
        <taxon>Asteroideae</taxon>
        <taxon>Heliantheae alliance</taxon>
        <taxon>Heliantheae</taxon>
        <taxon>Ambrosia</taxon>
    </lineage>
</organism>
<evidence type="ECO:0000313" key="1">
    <source>
        <dbReference type="EMBL" id="KAI7742321.1"/>
    </source>
</evidence>
<protein>
    <submittedName>
        <fullName evidence="1">Uncharacterized protein</fullName>
    </submittedName>
</protein>
<dbReference type="Proteomes" id="UP001206925">
    <property type="component" value="Unassembled WGS sequence"/>
</dbReference>
<dbReference type="EMBL" id="JAMZMK010008019">
    <property type="protein sequence ID" value="KAI7742321.1"/>
    <property type="molecule type" value="Genomic_DNA"/>
</dbReference>
<name>A0AAD5CI79_AMBAR</name>
<keyword evidence="2" id="KW-1185">Reference proteome</keyword>
<dbReference type="PANTHER" id="PTHR34127:SF3">
    <property type="entry name" value="INITIATION FACTOR 4F SUBUNIT (DUF1350)"/>
    <property type="match status" value="1"/>
</dbReference>
<sequence length="123" mass="13854">MTTYFFSQSALTISPATNSIWSPHQNISSTVVEASPVSSMAKELGFHWTKLLISCLQFLIRNIKPTPTENRECCKNMYNVKKTLLVKFNVDATDETDLLEETLRPRVESIGGTLEKVSLSDRL</sequence>
<accession>A0AAD5CI79</accession>
<gene>
    <name evidence="1" type="ORF">M8C21_012011</name>
</gene>